<proteinExistence type="inferred from homology"/>
<keyword evidence="4 8" id="KW-0158">Chromosome</keyword>
<dbReference type="Gene3D" id="1.10.20.10">
    <property type="entry name" value="Histone, subunit A"/>
    <property type="match status" value="1"/>
</dbReference>
<evidence type="ECO:0000256" key="8">
    <source>
        <dbReference type="RuleBase" id="RU000528"/>
    </source>
</evidence>
<dbReference type="EMBL" id="QLNT01000008">
    <property type="protein sequence ID" value="KAF3072312.1"/>
    <property type="molecule type" value="Genomic_DNA"/>
</dbReference>
<dbReference type="GO" id="GO:0003677">
    <property type="term" value="F:DNA binding"/>
    <property type="evidence" value="ECO:0007669"/>
    <property type="project" value="UniProtKB-KW"/>
</dbReference>
<dbReference type="PRINTS" id="PR00623">
    <property type="entry name" value="HISTONEH4"/>
</dbReference>
<evidence type="ECO:0000256" key="2">
    <source>
        <dbReference type="ARBA" id="ARBA00004286"/>
    </source>
</evidence>
<dbReference type="Proteomes" id="UP000801864">
    <property type="component" value="Unassembled WGS sequence"/>
</dbReference>
<dbReference type="InterPro" id="IPR001951">
    <property type="entry name" value="Histone_H4"/>
</dbReference>
<dbReference type="GO" id="GO:0005634">
    <property type="term" value="C:nucleus"/>
    <property type="evidence" value="ECO:0007669"/>
    <property type="project" value="UniProtKB-SubCell"/>
</dbReference>
<evidence type="ECO:0000313" key="10">
    <source>
        <dbReference type="EMBL" id="KAF3072312.1"/>
    </source>
</evidence>
<feature type="region of interest" description="Disordered" evidence="9">
    <location>
        <begin position="1"/>
        <end position="30"/>
    </location>
</feature>
<keyword evidence="5 8" id="KW-0238">DNA-binding</keyword>
<evidence type="ECO:0000256" key="1">
    <source>
        <dbReference type="ARBA" id="ARBA00004123"/>
    </source>
</evidence>
<dbReference type="CDD" id="cd22912">
    <property type="entry name" value="HFD_H4"/>
    <property type="match status" value="1"/>
</dbReference>
<gene>
    <name evidence="10" type="ORF">CFAM422_005199</name>
</gene>
<dbReference type="SUPFAM" id="SSF47113">
    <property type="entry name" value="Histone-fold"/>
    <property type="match status" value="1"/>
</dbReference>
<organism evidence="10 11">
    <name type="scientific">Trichoderma lentiforme</name>
    <dbReference type="NCBI Taxonomy" id="1567552"/>
    <lineage>
        <taxon>Eukaryota</taxon>
        <taxon>Fungi</taxon>
        <taxon>Dikarya</taxon>
        <taxon>Ascomycota</taxon>
        <taxon>Pezizomycotina</taxon>
        <taxon>Sordariomycetes</taxon>
        <taxon>Hypocreomycetidae</taxon>
        <taxon>Hypocreales</taxon>
        <taxon>Hypocreaceae</taxon>
        <taxon>Trichoderma</taxon>
    </lineage>
</organism>
<dbReference type="AlphaFoldDB" id="A0A9P4XHZ4"/>
<evidence type="ECO:0000256" key="3">
    <source>
        <dbReference type="ARBA" id="ARBA00006564"/>
    </source>
</evidence>
<dbReference type="InterPro" id="IPR009072">
    <property type="entry name" value="Histone-fold"/>
</dbReference>
<protein>
    <recommendedName>
        <fullName evidence="8">Histone H4</fullName>
    </recommendedName>
</protein>
<comment type="caution">
    <text evidence="10">The sequence shown here is derived from an EMBL/GenBank/DDBJ whole genome shotgun (WGS) entry which is preliminary data.</text>
</comment>
<comment type="subcellular location">
    <subcellularLocation>
        <location evidence="2">Chromosome</location>
    </subcellularLocation>
    <subcellularLocation>
        <location evidence="1">Nucleus</location>
    </subcellularLocation>
</comment>
<dbReference type="GO" id="GO:0046982">
    <property type="term" value="F:protein heterodimerization activity"/>
    <property type="evidence" value="ECO:0007669"/>
    <property type="project" value="InterPro"/>
</dbReference>
<dbReference type="PANTHER" id="PTHR10484">
    <property type="entry name" value="HISTONE H4"/>
    <property type="match status" value="1"/>
</dbReference>
<evidence type="ECO:0000313" key="11">
    <source>
        <dbReference type="Proteomes" id="UP000801864"/>
    </source>
</evidence>
<keyword evidence="6 8" id="KW-0539">Nucleus</keyword>
<dbReference type="SMART" id="SM00417">
    <property type="entry name" value="H4"/>
    <property type="match status" value="1"/>
</dbReference>
<evidence type="ECO:0000256" key="5">
    <source>
        <dbReference type="ARBA" id="ARBA00023125"/>
    </source>
</evidence>
<sequence length="130" mass="14832">MPPTIPNRGGPSSSQGGKRSQLGGKTIGLGVKRHRRLTRRGGVKRISATVYDETRLAMKAFLEKVLHDAVAYVEYRRAKTITLEDILHSLKRRGRTLYYFSKDDAWNEPKSHRTKVARRLPYRADRISSP</sequence>
<keyword evidence="7 8" id="KW-0544">Nucleosome core</keyword>
<reference evidence="10 11" key="1">
    <citation type="submission" date="2018-06" db="EMBL/GenBank/DDBJ databases">
        <title>Genome analysis of cellulolytic fungus Trichoderma lentiforme CFAM-422.</title>
        <authorList>
            <person name="Steindorff A.S."/>
            <person name="Formighieri E.F."/>
            <person name="Midorikawa G.E.O."/>
            <person name="Tamietti M.S."/>
            <person name="Ramos E.Z."/>
            <person name="Silva A.S."/>
            <person name="Bon E.P.S."/>
            <person name="Mendes T.D."/>
            <person name="Damaso M.C.T."/>
            <person name="Favaro L.C.L."/>
        </authorList>
    </citation>
    <scope>NUCLEOTIDE SEQUENCE [LARGE SCALE GENOMIC DNA]</scope>
    <source>
        <strain evidence="10 11">CFAM-422</strain>
    </source>
</reference>
<evidence type="ECO:0000256" key="9">
    <source>
        <dbReference type="SAM" id="MobiDB-lite"/>
    </source>
</evidence>
<comment type="subunit">
    <text evidence="8">The nucleosome is a histone octamer containing two molecules each of H2A, H2B, H3 and H4 assembled in one H3-H4 heterotetramer and two H2A-H2B heterodimers. The octamer wraps approximately 147 bp of DNA.</text>
</comment>
<keyword evidence="11" id="KW-1185">Reference proteome</keyword>
<evidence type="ECO:0000256" key="6">
    <source>
        <dbReference type="ARBA" id="ARBA00023242"/>
    </source>
</evidence>
<evidence type="ECO:0000256" key="4">
    <source>
        <dbReference type="ARBA" id="ARBA00022454"/>
    </source>
</evidence>
<comment type="similarity">
    <text evidence="3 8">Belongs to the histone H4 family.</text>
</comment>
<accession>A0A9P4XHZ4</accession>
<dbReference type="GO" id="GO:0030527">
    <property type="term" value="F:structural constituent of chromatin"/>
    <property type="evidence" value="ECO:0007669"/>
    <property type="project" value="InterPro"/>
</dbReference>
<evidence type="ECO:0000256" key="7">
    <source>
        <dbReference type="ARBA" id="ARBA00023269"/>
    </source>
</evidence>
<dbReference type="GO" id="GO:0000786">
    <property type="term" value="C:nucleosome"/>
    <property type="evidence" value="ECO:0007669"/>
    <property type="project" value="UniProtKB-KW"/>
</dbReference>
<comment type="function">
    <text evidence="8">Core component of nucleosome. Nucleosomes wrap and compact DNA into chromatin, limiting DNA accessibility to the cellular machineries which require DNA as a template. Histones thereby play a central role in transcription regulation, DNA repair, DNA replication and chromosomal stability. DNA accessibility is regulated via a complex set of post-translational modifications of histones, also called histone code, and nucleosome remodeling.</text>
</comment>
<name>A0A9P4XHZ4_9HYPO</name>